<feature type="binding site" evidence="12">
    <location>
        <position position="472"/>
    </location>
    <ligand>
        <name>Zn(2+)</name>
        <dbReference type="ChEBI" id="CHEBI:29105"/>
        <label>4</label>
    </ligand>
</feature>
<proteinExistence type="inferred from homology"/>
<organism evidence="18 19">
    <name type="scientific">Mycoemilia scoparia</name>
    <dbReference type="NCBI Taxonomy" id="417184"/>
    <lineage>
        <taxon>Eukaryota</taxon>
        <taxon>Fungi</taxon>
        <taxon>Fungi incertae sedis</taxon>
        <taxon>Zoopagomycota</taxon>
        <taxon>Kickxellomycotina</taxon>
        <taxon>Kickxellomycetes</taxon>
        <taxon>Kickxellales</taxon>
        <taxon>Kickxellaceae</taxon>
        <taxon>Mycoemilia</taxon>
    </lineage>
</organism>
<dbReference type="PANTHER" id="PTHR46223:SF4">
    <property type="entry name" value="HISTONE-LYSINE N-METHYLTRANSFERASE-RELATED"/>
    <property type="match status" value="1"/>
</dbReference>
<feature type="binding site" evidence="12">
    <location>
        <position position="313"/>
    </location>
    <ligand>
        <name>Zn(2+)</name>
        <dbReference type="ChEBI" id="CHEBI:29105"/>
        <label>1</label>
    </ligand>
</feature>
<feature type="binding site" evidence="12">
    <location>
        <position position="364"/>
    </location>
    <ligand>
        <name>Zn(2+)</name>
        <dbReference type="ChEBI" id="CHEBI:29105"/>
        <label>2</label>
    </ligand>
</feature>
<keyword evidence="5 11" id="KW-0808">Transferase</keyword>
<evidence type="ECO:0000256" key="1">
    <source>
        <dbReference type="ARBA" id="ARBA00004123"/>
    </source>
</evidence>
<keyword evidence="8 11" id="KW-0862">Zinc</keyword>
<feature type="region of interest" description="Disordered" evidence="13">
    <location>
        <begin position="98"/>
        <end position="121"/>
    </location>
</feature>
<feature type="binding site" evidence="12">
    <location>
        <position position="313"/>
    </location>
    <ligand>
        <name>Zn(2+)</name>
        <dbReference type="ChEBI" id="CHEBI:29105"/>
        <label>2</label>
    </ligand>
</feature>
<dbReference type="CDD" id="cd10542">
    <property type="entry name" value="SET_SUV39H"/>
    <property type="match status" value="1"/>
</dbReference>
<dbReference type="GO" id="GO:0140949">
    <property type="term" value="F:histone H3K9 trimethyltransferase activity"/>
    <property type="evidence" value="ECO:0007669"/>
    <property type="project" value="UniProtKB-EC"/>
</dbReference>
<dbReference type="Gene3D" id="2.170.270.10">
    <property type="entry name" value="SET domain"/>
    <property type="match status" value="1"/>
</dbReference>
<dbReference type="Pfam" id="PF00385">
    <property type="entry name" value="Chromo"/>
    <property type="match status" value="1"/>
</dbReference>
<evidence type="ECO:0000259" key="17">
    <source>
        <dbReference type="PROSITE" id="PS50868"/>
    </source>
</evidence>
<keyword evidence="9 11" id="KW-0156">Chromatin regulator</keyword>
<dbReference type="InterPro" id="IPR007728">
    <property type="entry name" value="Pre-SET_dom"/>
</dbReference>
<dbReference type="PROSITE" id="PS50013">
    <property type="entry name" value="CHROMO_2"/>
    <property type="match status" value="1"/>
</dbReference>
<feature type="compositionally biased region" description="Basic and acidic residues" evidence="13">
    <location>
        <begin position="10"/>
        <end position="22"/>
    </location>
</feature>
<reference evidence="18" key="1">
    <citation type="submission" date="2022-07" db="EMBL/GenBank/DDBJ databases">
        <title>Phylogenomic reconstructions and comparative analyses of Kickxellomycotina fungi.</title>
        <authorList>
            <person name="Reynolds N.K."/>
            <person name="Stajich J.E."/>
            <person name="Barry K."/>
            <person name="Grigoriev I.V."/>
            <person name="Crous P."/>
            <person name="Smith M.E."/>
        </authorList>
    </citation>
    <scope>NUCLEOTIDE SEQUENCE</scope>
    <source>
        <strain evidence="18">NBRC 100468</strain>
    </source>
</reference>
<dbReference type="PIRSF" id="PIRSF009343">
    <property type="entry name" value="SUV39_SET"/>
    <property type="match status" value="1"/>
</dbReference>
<dbReference type="InterPro" id="IPR003616">
    <property type="entry name" value="Post-SET_dom"/>
</dbReference>
<evidence type="ECO:0000259" key="16">
    <source>
        <dbReference type="PROSITE" id="PS50867"/>
    </source>
</evidence>
<comment type="caution">
    <text evidence="18">The sequence shown here is derived from an EMBL/GenBank/DDBJ whole genome shotgun (WGS) entry which is preliminary data.</text>
</comment>
<evidence type="ECO:0000256" key="9">
    <source>
        <dbReference type="ARBA" id="ARBA00022853"/>
    </source>
</evidence>
<dbReference type="GO" id="GO:0008270">
    <property type="term" value="F:zinc ion binding"/>
    <property type="evidence" value="ECO:0007669"/>
    <property type="project" value="UniProtKB-UniRule"/>
</dbReference>
<dbReference type="CDD" id="cd00024">
    <property type="entry name" value="CD_CSD"/>
    <property type="match status" value="1"/>
</dbReference>
<dbReference type="Proteomes" id="UP001150538">
    <property type="component" value="Unassembled WGS sequence"/>
</dbReference>
<name>A0A9W8A5K0_9FUNG</name>
<dbReference type="SMART" id="SM00468">
    <property type="entry name" value="PreSET"/>
    <property type="match status" value="1"/>
</dbReference>
<feature type="binding site" evidence="12">
    <location>
        <position position="364"/>
    </location>
    <ligand>
        <name>Zn(2+)</name>
        <dbReference type="ChEBI" id="CHEBI:29105"/>
        <label>3</label>
    </ligand>
</feature>
<dbReference type="PANTHER" id="PTHR46223">
    <property type="entry name" value="HISTONE-LYSINE N-METHYLTRANSFERASE SUV39H"/>
    <property type="match status" value="1"/>
</dbReference>
<dbReference type="OrthoDB" id="308383at2759"/>
<dbReference type="SUPFAM" id="SSF54160">
    <property type="entry name" value="Chromo domain-like"/>
    <property type="match status" value="1"/>
</dbReference>
<protein>
    <recommendedName>
        <fullName evidence="11">Histone-lysine N-methyltransferase</fullName>
        <ecNumber evidence="11">2.1.1.355</ecNumber>
    </recommendedName>
</protein>
<keyword evidence="4 11" id="KW-0489">Methyltransferase</keyword>
<dbReference type="Gene3D" id="2.40.50.40">
    <property type="match status" value="1"/>
</dbReference>
<dbReference type="PROSITE" id="PS50280">
    <property type="entry name" value="SET"/>
    <property type="match status" value="1"/>
</dbReference>
<dbReference type="InterPro" id="IPR046341">
    <property type="entry name" value="SET_dom_sf"/>
</dbReference>
<keyword evidence="3" id="KW-0158">Chromosome</keyword>
<feature type="domain" description="Pre-SET" evidence="16">
    <location>
        <begin position="311"/>
        <end position="382"/>
    </location>
</feature>
<feature type="binding site" evidence="12">
    <location>
        <position position="335"/>
    </location>
    <ligand>
        <name>Zn(2+)</name>
        <dbReference type="ChEBI" id="CHEBI:29105"/>
        <label>1</label>
    </ligand>
</feature>
<feature type="binding site" evidence="12">
    <location>
        <position position="318"/>
    </location>
    <ligand>
        <name>Zn(2+)</name>
        <dbReference type="ChEBI" id="CHEBI:29105"/>
        <label>1</label>
    </ligand>
</feature>
<evidence type="ECO:0000256" key="5">
    <source>
        <dbReference type="ARBA" id="ARBA00022679"/>
    </source>
</evidence>
<evidence type="ECO:0000256" key="2">
    <source>
        <dbReference type="ARBA" id="ARBA00004286"/>
    </source>
</evidence>
<evidence type="ECO:0000259" key="14">
    <source>
        <dbReference type="PROSITE" id="PS50013"/>
    </source>
</evidence>
<evidence type="ECO:0000256" key="4">
    <source>
        <dbReference type="ARBA" id="ARBA00022603"/>
    </source>
</evidence>
<feature type="domain" description="Post-SET" evidence="17">
    <location>
        <begin position="554"/>
        <end position="570"/>
    </location>
</feature>
<keyword evidence="19" id="KW-1185">Reference proteome</keyword>
<comment type="similarity">
    <text evidence="11">Belongs to the class V-like SAM-binding methyltransferase superfamily. Histone-lysine methyltransferase family. Suvar3-9 subfamily.</text>
</comment>
<evidence type="ECO:0000256" key="10">
    <source>
        <dbReference type="ARBA" id="ARBA00023242"/>
    </source>
</evidence>
<dbReference type="GO" id="GO:0032259">
    <property type="term" value="P:methylation"/>
    <property type="evidence" value="ECO:0007669"/>
    <property type="project" value="UniProtKB-KW"/>
</dbReference>
<evidence type="ECO:0000259" key="15">
    <source>
        <dbReference type="PROSITE" id="PS50280"/>
    </source>
</evidence>
<dbReference type="Pfam" id="PF05033">
    <property type="entry name" value="Pre-SET"/>
    <property type="match status" value="1"/>
</dbReference>
<comment type="subcellular location">
    <subcellularLocation>
        <location evidence="2">Chromosome</location>
    </subcellularLocation>
    <subcellularLocation>
        <location evidence="1 11">Nucleus</location>
    </subcellularLocation>
</comment>
<dbReference type="InterPro" id="IPR011381">
    <property type="entry name" value="H3-K9_MeTrfase_SUV39H1/2-like"/>
</dbReference>
<dbReference type="PROSITE" id="PS50867">
    <property type="entry name" value="PRE_SET"/>
    <property type="match status" value="1"/>
</dbReference>
<dbReference type="SMART" id="SM00508">
    <property type="entry name" value="PostSET"/>
    <property type="match status" value="1"/>
</dbReference>
<feature type="binding site" evidence="12">
    <location>
        <position position="370"/>
    </location>
    <ligand>
        <name>Zn(2+)</name>
        <dbReference type="ChEBI" id="CHEBI:29105"/>
        <label>3</label>
    </ligand>
</feature>
<feature type="domain" description="Chromo" evidence="14">
    <location>
        <begin position="47"/>
        <end position="106"/>
    </location>
</feature>
<dbReference type="InterPro" id="IPR050973">
    <property type="entry name" value="H3K9_Histone-Lys_N-MTase"/>
</dbReference>
<dbReference type="EMBL" id="JANBPU010000060">
    <property type="protein sequence ID" value="KAJ1917868.1"/>
    <property type="molecule type" value="Genomic_DNA"/>
</dbReference>
<keyword evidence="10 11" id="KW-0539">Nucleus</keyword>
<dbReference type="InterPro" id="IPR016197">
    <property type="entry name" value="Chromo-like_dom_sf"/>
</dbReference>
<dbReference type="InterPro" id="IPR001214">
    <property type="entry name" value="SET_dom"/>
</dbReference>
<dbReference type="PROSITE" id="PS50868">
    <property type="entry name" value="POST_SET"/>
    <property type="match status" value="1"/>
</dbReference>
<evidence type="ECO:0000256" key="8">
    <source>
        <dbReference type="ARBA" id="ARBA00022833"/>
    </source>
</evidence>
<evidence type="ECO:0000256" key="12">
    <source>
        <dbReference type="PIRSR" id="PIRSR009343-2"/>
    </source>
</evidence>
<accession>A0A9W8A5K0</accession>
<keyword evidence="6 11" id="KW-0949">S-adenosyl-L-methionine</keyword>
<comment type="catalytic activity">
    <reaction evidence="11">
        <text>L-lysyl(9)-[histone H3] + 3 S-adenosyl-L-methionine = N(6),N(6),N(6)-trimethyl-L-lysyl(9)-[histone H3] + 3 S-adenosyl-L-homocysteine + 3 H(+)</text>
        <dbReference type="Rhea" id="RHEA:60276"/>
        <dbReference type="Rhea" id="RHEA-COMP:15538"/>
        <dbReference type="Rhea" id="RHEA-COMP:15546"/>
        <dbReference type="ChEBI" id="CHEBI:15378"/>
        <dbReference type="ChEBI" id="CHEBI:29969"/>
        <dbReference type="ChEBI" id="CHEBI:57856"/>
        <dbReference type="ChEBI" id="CHEBI:59789"/>
        <dbReference type="ChEBI" id="CHEBI:61961"/>
        <dbReference type="EC" id="2.1.1.355"/>
    </reaction>
</comment>
<evidence type="ECO:0000256" key="7">
    <source>
        <dbReference type="ARBA" id="ARBA00022723"/>
    </source>
</evidence>
<evidence type="ECO:0000313" key="18">
    <source>
        <dbReference type="EMBL" id="KAJ1917868.1"/>
    </source>
</evidence>
<evidence type="ECO:0000256" key="3">
    <source>
        <dbReference type="ARBA" id="ARBA00022454"/>
    </source>
</evidence>
<dbReference type="InterPro" id="IPR000953">
    <property type="entry name" value="Chromo/chromo_shadow_dom"/>
</dbReference>
<feature type="binding site" evidence="12">
    <location>
        <position position="337"/>
    </location>
    <ligand>
        <name>Zn(2+)</name>
        <dbReference type="ChEBI" id="CHEBI:29105"/>
        <label>2</label>
    </ligand>
</feature>
<dbReference type="GO" id="GO:0005694">
    <property type="term" value="C:chromosome"/>
    <property type="evidence" value="ECO:0007669"/>
    <property type="project" value="UniProtKB-SubCell"/>
</dbReference>
<dbReference type="GO" id="GO:0005634">
    <property type="term" value="C:nucleus"/>
    <property type="evidence" value="ECO:0007669"/>
    <property type="project" value="UniProtKB-SubCell"/>
</dbReference>
<evidence type="ECO:0000256" key="6">
    <source>
        <dbReference type="ARBA" id="ARBA00022691"/>
    </source>
</evidence>
<feature type="binding site" evidence="12">
    <location>
        <position position="368"/>
    </location>
    <ligand>
        <name>Zn(2+)</name>
        <dbReference type="ChEBI" id="CHEBI:29105"/>
        <label>2</label>
    </ligand>
</feature>
<keyword evidence="7 11" id="KW-0479">Metal-binding</keyword>
<dbReference type="AlphaFoldDB" id="A0A9W8A5K0"/>
<feature type="binding site" evidence="12">
    <location>
        <position position="318"/>
    </location>
    <ligand>
        <name>Zn(2+)</name>
        <dbReference type="ChEBI" id="CHEBI:29105"/>
        <label>3</label>
    </ligand>
</feature>
<dbReference type="EC" id="2.1.1.355" evidence="11"/>
<evidence type="ECO:0000313" key="19">
    <source>
        <dbReference type="Proteomes" id="UP001150538"/>
    </source>
</evidence>
<dbReference type="SUPFAM" id="SSF82199">
    <property type="entry name" value="SET domain"/>
    <property type="match status" value="1"/>
</dbReference>
<gene>
    <name evidence="18" type="ORF">H4219_002978</name>
</gene>
<dbReference type="SMART" id="SM00298">
    <property type="entry name" value="CHROMO"/>
    <property type="match status" value="1"/>
</dbReference>
<dbReference type="Pfam" id="PF00856">
    <property type="entry name" value="SET"/>
    <property type="match status" value="1"/>
</dbReference>
<feature type="binding site" evidence="12">
    <location>
        <position position="374"/>
    </location>
    <ligand>
        <name>Zn(2+)</name>
        <dbReference type="ChEBI" id="CHEBI:29105"/>
        <label>3</label>
    </ligand>
</feature>
<sequence>MTEVAMTPHLPDERGIKRKISEIESPPPDLKDHSLDKENILESDVSYEVESIESHIHVKGKVFYFIRWKGFSDSENTWEPEENTVDCPDIVKRYWTAHKQKQKEKEKKSPAPKSVEKPKATPSEQTLDCFIHYHLEVDHSLQQLRLLVNGMLDTTTPSSQLPSEDENTFEDDISVELSESSTLISESISTNTLPKTTESHQRYIQLLDNEHPMDEINGTIPLEGNLEKLNDDSSSSTPFGSDVTKVDSFPEIYKNLPPNIRAFYDIVACSKGPVINIVNTVDTAWPPADFKYIDESIWSDSVPRPSPEAVVGCDCKACFGDGSRKDGDFGFSHGCSCAEQADCLIPYDHNGRVIVPFGTPIYECNHLCACGSKCPTRVVQKGRTVKLNIFRTKNKGWGVRAEEYIRKGKFICEYVGEIITSKEAEERAKKDQVFGTTYLFDLDHDVTDEDVVDFTIDSRYYGNISHFFNHSCSPNVHIRAVFIEHWDKRLHRLAFFATKDIRKGEEITFDYNPDYTGDLVLNDDNLQPLSQESDNSTSAPHGLSKVSRHHADLKQFKCHCESPKCRGTIFV</sequence>
<evidence type="ECO:0000256" key="11">
    <source>
        <dbReference type="PIRNR" id="PIRNR009343"/>
    </source>
</evidence>
<evidence type="ECO:0000256" key="13">
    <source>
        <dbReference type="SAM" id="MobiDB-lite"/>
    </source>
</evidence>
<feature type="domain" description="SET" evidence="15">
    <location>
        <begin position="385"/>
        <end position="512"/>
    </location>
</feature>
<feature type="region of interest" description="Disordered" evidence="13">
    <location>
        <begin position="1"/>
        <end position="34"/>
    </location>
</feature>
<dbReference type="InterPro" id="IPR023780">
    <property type="entry name" value="Chromo_domain"/>
</dbReference>
<feature type="compositionally biased region" description="Basic and acidic residues" evidence="13">
    <location>
        <begin position="103"/>
        <end position="119"/>
    </location>
</feature>
<feature type="binding site" evidence="12">
    <location>
        <position position="315"/>
    </location>
    <ligand>
        <name>Zn(2+)</name>
        <dbReference type="ChEBI" id="CHEBI:29105"/>
        <label>1</label>
    </ligand>
</feature>
<dbReference type="SMART" id="SM00317">
    <property type="entry name" value="SET"/>
    <property type="match status" value="1"/>
</dbReference>